<dbReference type="InterPro" id="IPR009936">
    <property type="entry name" value="DUF1468"/>
</dbReference>
<feature type="transmembrane region" description="Helical" evidence="1">
    <location>
        <begin position="121"/>
        <end position="141"/>
    </location>
</feature>
<organism evidence="3 4">
    <name type="scientific">Falsiroseomonas bella</name>
    <dbReference type="NCBI Taxonomy" id="2184016"/>
    <lineage>
        <taxon>Bacteria</taxon>
        <taxon>Pseudomonadati</taxon>
        <taxon>Pseudomonadota</taxon>
        <taxon>Alphaproteobacteria</taxon>
        <taxon>Acetobacterales</taxon>
        <taxon>Roseomonadaceae</taxon>
        <taxon>Falsiroseomonas</taxon>
    </lineage>
</organism>
<keyword evidence="1" id="KW-0812">Transmembrane</keyword>
<keyword evidence="4" id="KW-1185">Reference proteome</keyword>
<feature type="transmembrane region" description="Helical" evidence="1">
    <location>
        <begin position="6"/>
        <end position="24"/>
    </location>
</feature>
<keyword evidence="1" id="KW-1133">Transmembrane helix</keyword>
<dbReference type="Proteomes" id="UP000245765">
    <property type="component" value="Unassembled WGS sequence"/>
</dbReference>
<dbReference type="Pfam" id="PF07331">
    <property type="entry name" value="TctB"/>
    <property type="match status" value="1"/>
</dbReference>
<evidence type="ECO:0000259" key="2">
    <source>
        <dbReference type="Pfam" id="PF07331"/>
    </source>
</evidence>
<dbReference type="RefSeq" id="WP_109872586.1">
    <property type="nucleotide sequence ID" value="NZ_QGNA01000005.1"/>
</dbReference>
<evidence type="ECO:0000313" key="3">
    <source>
        <dbReference type="EMBL" id="PWS34944.1"/>
    </source>
</evidence>
<feature type="transmembrane region" description="Helical" evidence="1">
    <location>
        <begin position="79"/>
        <end position="109"/>
    </location>
</feature>
<evidence type="ECO:0000256" key="1">
    <source>
        <dbReference type="SAM" id="Phobius"/>
    </source>
</evidence>
<reference evidence="4" key="1">
    <citation type="submission" date="2018-05" db="EMBL/GenBank/DDBJ databases">
        <authorList>
            <person name="Du Z."/>
            <person name="Wang X."/>
        </authorList>
    </citation>
    <scope>NUCLEOTIDE SEQUENCE [LARGE SCALE GENOMIC DNA]</scope>
    <source>
        <strain evidence="4">CQN31</strain>
    </source>
</reference>
<evidence type="ECO:0000313" key="4">
    <source>
        <dbReference type="Proteomes" id="UP000245765"/>
    </source>
</evidence>
<accession>A0A317F7B6</accession>
<proteinExistence type="predicted"/>
<feature type="transmembrane region" description="Helical" evidence="1">
    <location>
        <begin position="44"/>
        <end position="67"/>
    </location>
</feature>
<name>A0A317F7B6_9PROT</name>
<sequence>MRRVSWGDLGLSAGFAAMGLVWIAGAREMPMWERETPGPGWLPLAFGVLLVGLSAAAALQALIWPAAAPEGGGSVRKPLLVLGATLAAVLGLELIGFLPAVFLMLLVLFVLAERKALLPSLLAALGVSAALHLIFVTWLGVPLPAGPFGG</sequence>
<dbReference type="AlphaFoldDB" id="A0A317F7B6"/>
<feature type="domain" description="DUF1468" evidence="2">
    <location>
        <begin position="14"/>
        <end position="144"/>
    </location>
</feature>
<comment type="caution">
    <text evidence="3">The sequence shown here is derived from an EMBL/GenBank/DDBJ whole genome shotgun (WGS) entry which is preliminary data.</text>
</comment>
<dbReference type="EMBL" id="QGNA01000005">
    <property type="protein sequence ID" value="PWS34944.1"/>
    <property type="molecule type" value="Genomic_DNA"/>
</dbReference>
<gene>
    <name evidence="3" type="ORF">DFH01_21635</name>
</gene>
<protein>
    <recommendedName>
        <fullName evidence="2">DUF1468 domain-containing protein</fullName>
    </recommendedName>
</protein>
<keyword evidence="1" id="KW-0472">Membrane</keyword>